<sequence length="103" mass="12138">MEEHKVNAMISHFTIIGTIVALMMNTEKKNQFVSFYTRQTLGLFLCFHLGGYFIGYFDSWFASTAYWVFFLVLWIISFAGLMNNEMKLVPVLGEQFQKWFKNL</sequence>
<evidence type="ECO:0000313" key="3">
    <source>
        <dbReference type="Proteomes" id="UP000605990"/>
    </source>
</evidence>
<evidence type="ECO:0000313" key="2">
    <source>
        <dbReference type="EMBL" id="MBC5836213.1"/>
    </source>
</evidence>
<evidence type="ECO:0000256" key="1">
    <source>
        <dbReference type="SAM" id="Phobius"/>
    </source>
</evidence>
<reference evidence="2 3" key="1">
    <citation type="submission" date="2020-08" db="EMBL/GenBank/DDBJ databases">
        <title>Description of novel Flavobacterium F-408 isolate.</title>
        <authorList>
            <person name="Saticioglu I.B."/>
            <person name="Duman M."/>
            <person name="Altun S."/>
        </authorList>
    </citation>
    <scope>NUCLEOTIDE SEQUENCE [LARGE SCALE GENOMIC DNA]</scope>
    <source>
        <strain evidence="2 3">F-408</strain>
    </source>
</reference>
<dbReference type="RefSeq" id="WP_166131672.1">
    <property type="nucleotide sequence ID" value="NZ_JAANOQ010000013.1"/>
</dbReference>
<dbReference type="EMBL" id="JACRUN010000013">
    <property type="protein sequence ID" value="MBC5836213.1"/>
    <property type="molecule type" value="Genomic_DNA"/>
</dbReference>
<keyword evidence="1" id="KW-0812">Transmembrane</keyword>
<proteinExistence type="predicted"/>
<dbReference type="Proteomes" id="UP000605990">
    <property type="component" value="Unassembled WGS sequence"/>
</dbReference>
<feature type="transmembrane region" description="Helical" evidence="1">
    <location>
        <begin position="35"/>
        <end position="54"/>
    </location>
</feature>
<accession>A0ABR7J2N2</accession>
<evidence type="ECO:0008006" key="4">
    <source>
        <dbReference type="Google" id="ProtNLM"/>
    </source>
</evidence>
<protein>
    <recommendedName>
        <fullName evidence="4">DUF4870 domain-containing protein</fullName>
    </recommendedName>
</protein>
<organism evidence="2 3">
    <name type="scientific">Flavobacterium bernardetii</name>
    <dbReference type="NCBI Taxonomy" id="2813823"/>
    <lineage>
        <taxon>Bacteria</taxon>
        <taxon>Pseudomonadati</taxon>
        <taxon>Bacteroidota</taxon>
        <taxon>Flavobacteriia</taxon>
        <taxon>Flavobacteriales</taxon>
        <taxon>Flavobacteriaceae</taxon>
        <taxon>Flavobacterium</taxon>
    </lineage>
</organism>
<keyword evidence="3" id="KW-1185">Reference proteome</keyword>
<gene>
    <name evidence="2" type="ORF">H8R27_15085</name>
</gene>
<feature type="transmembrane region" description="Helical" evidence="1">
    <location>
        <begin position="60"/>
        <end position="81"/>
    </location>
</feature>
<keyword evidence="1" id="KW-0472">Membrane</keyword>
<keyword evidence="1" id="KW-1133">Transmembrane helix</keyword>
<comment type="caution">
    <text evidence="2">The sequence shown here is derived from an EMBL/GenBank/DDBJ whole genome shotgun (WGS) entry which is preliminary data.</text>
</comment>
<name>A0ABR7J2N2_9FLAO</name>